<dbReference type="InterPro" id="IPR029045">
    <property type="entry name" value="ClpP/crotonase-like_dom_sf"/>
</dbReference>
<reference evidence="10 11" key="1">
    <citation type="journal article" date="2015" name="BMC Genomics">
        <title>Gene expression during zombie ant biting behavior reflects the complexity underlying fungal parasitic behavioral manipulation.</title>
        <authorList>
            <person name="de Bekker C."/>
            <person name="Ohm R.A."/>
            <person name="Loreto R.G."/>
            <person name="Sebastian A."/>
            <person name="Albert I."/>
            <person name="Merrow M."/>
            <person name="Brachmann A."/>
            <person name="Hughes D.P."/>
        </authorList>
    </citation>
    <scope>NUCLEOTIDE SEQUENCE [LARGE SCALE GENOMIC DNA]</scope>
    <source>
        <strain evidence="10 11">SC16a</strain>
    </source>
</reference>
<dbReference type="GO" id="GO:0006635">
    <property type="term" value="P:fatty acid beta-oxidation"/>
    <property type="evidence" value="ECO:0007669"/>
    <property type="project" value="UniProtKB-UniPathway"/>
</dbReference>
<comment type="pathway">
    <text evidence="2">Lipid metabolism; fatty acid beta-oxidation.</text>
</comment>
<dbReference type="Pfam" id="PF00378">
    <property type="entry name" value="ECH_1"/>
    <property type="match status" value="1"/>
</dbReference>
<gene>
    <name evidence="10" type="ORF">XA68_13295</name>
</gene>
<dbReference type="InterPro" id="IPR014748">
    <property type="entry name" value="Enoyl-CoA_hydra_C"/>
</dbReference>
<evidence type="ECO:0000256" key="6">
    <source>
        <dbReference type="ARBA" id="ARBA00023098"/>
    </source>
</evidence>
<dbReference type="EMBL" id="LAZP02000262">
    <property type="protein sequence ID" value="PFH58735.1"/>
    <property type="molecule type" value="Genomic_DNA"/>
</dbReference>
<evidence type="ECO:0000256" key="1">
    <source>
        <dbReference type="ARBA" id="ARBA00004275"/>
    </source>
</evidence>
<dbReference type="PANTHER" id="PTHR43149">
    <property type="entry name" value="ENOYL-COA HYDRATASE"/>
    <property type="match status" value="1"/>
</dbReference>
<evidence type="ECO:0000313" key="10">
    <source>
        <dbReference type="EMBL" id="PFH58735.1"/>
    </source>
</evidence>
<evidence type="ECO:0000256" key="4">
    <source>
        <dbReference type="ARBA" id="ARBA00022832"/>
    </source>
</evidence>
<evidence type="ECO:0000256" key="2">
    <source>
        <dbReference type="ARBA" id="ARBA00005005"/>
    </source>
</evidence>
<keyword evidence="11" id="KW-1185">Reference proteome</keyword>
<dbReference type="AlphaFoldDB" id="A0A2A9PB39"/>
<dbReference type="PROSITE" id="PS50206">
    <property type="entry name" value="RHODANESE_3"/>
    <property type="match status" value="1"/>
</dbReference>
<sequence>MVTNASSSSSSSAPPLAGYEYNYFRVTRPGPWSQTAHVEMNRAEKLNGFVPDMWRELGDVFRRLGRDSDVKVVVLSGAGERAFTAGLDVRAAGEAGILVRKEEKEGGDAARRAWMLRGVIEEFQACVGEVERCEKPVICVMHGIALGLAIDIATCADIRLCAQATRFAVKEVDIGIAADIGTLARLPKTVGSSSWVKDVCLTGRDFSAQEALSVGFVSQVHDDKQAALRAAFALADVLAEKSPVAVQGTKELLNYGAQHSTAESLRYTAVWNSVAIQTADVAVAMGKSKKKDLPFAKL</sequence>
<name>A0A2A9PB39_OPHUN</name>
<keyword evidence="4" id="KW-0276">Fatty acid metabolism</keyword>
<dbReference type="FunFam" id="1.10.12.10:FF:000004">
    <property type="entry name" value="Delta3,5-delta2,4-dienoyl-CoA isomerase"/>
    <property type="match status" value="1"/>
</dbReference>
<dbReference type="InterPro" id="IPR045002">
    <property type="entry name" value="Ech1-like"/>
</dbReference>
<evidence type="ECO:0000313" key="11">
    <source>
        <dbReference type="Proteomes" id="UP000037136"/>
    </source>
</evidence>
<dbReference type="STRING" id="268505.A0A2A9PB39"/>
<feature type="domain" description="Rhodanese" evidence="9">
    <location>
        <begin position="55"/>
        <end position="132"/>
    </location>
</feature>
<dbReference type="InterPro" id="IPR001753">
    <property type="entry name" value="Enoyl-CoA_hydra/iso"/>
</dbReference>
<organism evidence="10 11">
    <name type="scientific">Ophiocordyceps unilateralis</name>
    <name type="common">Zombie-ant fungus</name>
    <name type="synonym">Torrubia unilateralis</name>
    <dbReference type="NCBI Taxonomy" id="268505"/>
    <lineage>
        <taxon>Eukaryota</taxon>
        <taxon>Fungi</taxon>
        <taxon>Dikarya</taxon>
        <taxon>Ascomycota</taxon>
        <taxon>Pezizomycotina</taxon>
        <taxon>Sordariomycetes</taxon>
        <taxon>Hypocreomycetidae</taxon>
        <taxon>Hypocreales</taxon>
        <taxon>Ophiocordycipitaceae</taxon>
        <taxon>Ophiocordyceps</taxon>
    </lineage>
</organism>
<comment type="similarity">
    <text evidence="3">Belongs to the enoyl-CoA hydratase/isomerase family.</text>
</comment>
<evidence type="ECO:0000256" key="3">
    <source>
        <dbReference type="ARBA" id="ARBA00005254"/>
    </source>
</evidence>
<comment type="subcellular location">
    <subcellularLocation>
        <location evidence="1">Peroxisome</location>
    </subcellularLocation>
</comment>
<dbReference type="UniPathway" id="UPA00659"/>
<comment type="caution">
    <text evidence="10">The sequence shown here is derived from an EMBL/GenBank/DDBJ whole genome shotgun (WGS) entry which is preliminary data.</text>
</comment>
<reference evidence="10 11" key="2">
    <citation type="journal article" date="2017" name="Sci. Rep.">
        <title>Ant-infecting Ophiocordyceps genomes reveal a high diversity of potential behavioral manipulation genes and a possible major role for enterotoxins.</title>
        <authorList>
            <person name="de Bekker C."/>
            <person name="Ohm R.A."/>
            <person name="Evans H.C."/>
            <person name="Brachmann A."/>
            <person name="Hughes D.P."/>
        </authorList>
    </citation>
    <scope>NUCLEOTIDE SEQUENCE [LARGE SCALE GENOMIC DNA]</scope>
    <source>
        <strain evidence="10 11">SC16a</strain>
    </source>
</reference>
<dbReference type="Proteomes" id="UP000037136">
    <property type="component" value="Unassembled WGS sequence"/>
</dbReference>
<dbReference type="Gene3D" id="1.10.12.10">
    <property type="entry name" value="Lyase 2-enoyl-coa Hydratase, Chain A, domain 2"/>
    <property type="match status" value="1"/>
</dbReference>
<keyword evidence="6" id="KW-0443">Lipid metabolism</keyword>
<evidence type="ECO:0000256" key="8">
    <source>
        <dbReference type="ARBA" id="ARBA00023235"/>
    </source>
</evidence>
<keyword evidence="5" id="KW-0007">Acetylation</keyword>
<keyword evidence="8" id="KW-0413">Isomerase</keyword>
<dbReference type="InterPro" id="IPR001763">
    <property type="entry name" value="Rhodanese-like_dom"/>
</dbReference>
<proteinExistence type="inferred from homology"/>
<dbReference type="GO" id="GO:0051750">
    <property type="term" value="F:delta(3,5)-delta(2,4)-dienoyl-CoA isomerase activity"/>
    <property type="evidence" value="ECO:0007669"/>
    <property type="project" value="TreeGrafter"/>
</dbReference>
<evidence type="ECO:0000256" key="5">
    <source>
        <dbReference type="ARBA" id="ARBA00022990"/>
    </source>
</evidence>
<evidence type="ECO:0000256" key="7">
    <source>
        <dbReference type="ARBA" id="ARBA00023140"/>
    </source>
</evidence>
<keyword evidence="7" id="KW-0576">Peroxisome</keyword>
<protein>
    <recommendedName>
        <fullName evidence="9">Rhodanese domain-containing protein</fullName>
    </recommendedName>
</protein>
<dbReference type="GO" id="GO:0005739">
    <property type="term" value="C:mitochondrion"/>
    <property type="evidence" value="ECO:0007669"/>
    <property type="project" value="TreeGrafter"/>
</dbReference>
<dbReference type="FunFam" id="3.90.226.10:FF:000024">
    <property type="entry name" value="Delta3,5-delta2,4-dienoyl-CoA isomerase"/>
    <property type="match status" value="1"/>
</dbReference>
<evidence type="ECO:0000259" key="9">
    <source>
        <dbReference type="PROSITE" id="PS50206"/>
    </source>
</evidence>
<dbReference type="Gene3D" id="3.90.226.10">
    <property type="entry name" value="2-enoyl-CoA Hydratase, Chain A, domain 1"/>
    <property type="match status" value="1"/>
</dbReference>
<dbReference type="GO" id="GO:0005777">
    <property type="term" value="C:peroxisome"/>
    <property type="evidence" value="ECO:0007669"/>
    <property type="project" value="UniProtKB-SubCell"/>
</dbReference>
<accession>A0A2A9PB39</accession>
<dbReference type="CDD" id="cd06558">
    <property type="entry name" value="crotonase-like"/>
    <property type="match status" value="1"/>
</dbReference>
<dbReference type="PANTHER" id="PTHR43149:SF1">
    <property type="entry name" value="DELTA(3,5)-DELTA(2,4)-DIENOYL-COA ISOMERASE, MITOCHONDRIAL"/>
    <property type="match status" value="1"/>
</dbReference>
<dbReference type="SUPFAM" id="SSF52096">
    <property type="entry name" value="ClpP/crotonase"/>
    <property type="match status" value="1"/>
</dbReference>
<dbReference type="OrthoDB" id="14970at2759"/>